<dbReference type="InterPro" id="IPR057251">
    <property type="entry name" value="FP_C"/>
</dbReference>
<accession>A0A1B6FBK7</accession>
<name>A0A1B6FBK7_9HEMI</name>
<evidence type="ECO:0000313" key="2">
    <source>
        <dbReference type="EMBL" id="JAS47597.1"/>
    </source>
</evidence>
<feature type="domain" description="FP protein C-terminal" evidence="1">
    <location>
        <begin position="191"/>
        <end position="241"/>
    </location>
</feature>
<dbReference type="AlphaFoldDB" id="A0A1B6FBK7"/>
<protein>
    <recommendedName>
        <fullName evidence="1">FP protein C-terminal domain-containing protein</fullName>
    </recommendedName>
</protein>
<organism evidence="2">
    <name type="scientific">Cuerna arida</name>
    <dbReference type="NCBI Taxonomy" id="1464854"/>
    <lineage>
        <taxon>Eukaryota</taxon>
        <taxon>Metazoa</taxon>
        <taxon>Ecdysozoa</taxon>
        <taxon>Arthropoda</taxon>
        <taxon>Hexapoda</taxon>
        <taxon>Insecta</taxon>
        <taxon>Pterygota</taxon>
        <taxon>Neoptera</taxon>
        <taxon>Paraneoptera</taxon>
        <taxon>Hemiptera</taxon>
        <taxon>Auchenorrhyncha</taxon>
        <taxon>Membracoidea</taxon>
        <taxon>Cicadellidae</taxon>
        <taxon>Cicadellinae</taxon>
        <taxon>Proconiini</taxon>
        <taxon>Cuerna</taxon>
    </lineage>
</organism>
<dbReference type="Gene3D" id="3.30.70.1820">
    <property type="entry name" value="L1 transposable element, RRM domain"/>
    <property type="match status" value="1"/>
</dbReference>
<evidence type="ECO:0000259" key="1">
    <source>
        <dbReference type="Pfam" id="PF25298"/>
    </source>
</evidence>
<dbReference type="Pfam" id="PF25298">
    <property type="entry name" value="Baculo_FP_2nd"/>
    <property type="match status" value="1"/>
</dbReference>
<sequence>NLSIVLRVLPDMLSFVSVTVLICVCFHSSSASVGLDFAQLQASSKVLREKTFYLKYKFQELKDENEKIAYRVRNLRQYVNDIESYHRIENLEILGVPKRKHEDLIGILRNISYALGLPFKESQVSAIWRKHRTSSDNYYKKTETNSIIVRFVSRKTRNKFIKRARQKIVIYSKSCLPELPESEIYINEHLTNAKKSLIKAAKLLEEENKIPYAWLKDGQLYVRKTPDGKAIKIKSHHDLELLSSVNTKVQR</sequence>
<feature type="non-terminal residue" evidence="2">
    <location>
        <position position="1"/>
    </location>
</feature>
<reference evidence="2" key="1">
    <citation type="submission" date="2015-11" db="EMBL/GenBank/DDBJ databases">
        <title>De novo transcriptome assembly of four potential Pierce s Disease insect vectors from Arizona vineyards.</title>
        <authorList>
            <person name="Tassone E.E."/>
        </authorList>
    </citation>
    <scope>NUCLEOTIDE SEQUENCE</scope>
</reference>
<proteinExistence type="predicted"/>
<dbReference type="EMBL" id="GECZ01022172">
    <property type="protein sequence ID" value="JAS47597.1"/>
    <property type="molecule type" value="Transcribed_RNA"/>
</dbReference>
<gene>
    <name evidence="2" type="ORF">g.7264</name>
</gene>